<feature type="compositionally biased region" description="Basic residues" evidence="2">
    <location>
        <begin position="1"/>
        <end position="10"/>
    </location>
</feature>
<feature type="compositionally biased region" description="Polar residues" evidence="2">
    <location>
        <begin position="13"/>
        <end position="42"/>
    </location>
</feature>
<evidence type="ECO:0000313" key="4">
    <source>
        <dbReference type="Proteomes" id="UP000250321"/>
    </source>
</evidence>
<reference evidence="3 4" key="1">
    <citation type="submission" date="2018-02" db="EMBL/GenBank/DDBJ databases">
        <title>Draft genome of wild Prunus yedoensis var. nudiflora.</title>
        <authorList>
            <person name="Baek S."/>
            <person name="Kim J.-H."/>
            <person name="Choi K."/>
            <person name="Kim G.-B."/>
            <person name="Cho A."/>
            <person name="Jang H."/>
            <person name="Shin C.-H."/>
            <person name="Yu H.-J."/>
            <person name="Mun J.-H."/>
        </authorList>
    </citation>
    <scope>NUCLEOTIDE SEQUENCE [LARGE SCALE GENOMIC DNA]</scope>
    <source>
        <strain evidence="4">cv. Jeju island</strain>
        <tissue evidence="3">Leaf</tissue>
    </source>
</reference>
<dbReference type="Proteomes" id="UP000250321">
    <property type="component" value="Unassembled WGS sequence"/>
</dbReference>
<keyword evidence="1" id="KW-0175">Coiled coil</keyword>
<feature type="coiled-coil region" evidence="1">
    <location>
        <begin position="312"/>
        <end position="339"/>
    </location>
</feature>
<evidence type="ECO:0000256" key="1">
    <source>
        <dbReference type="SAM" id="Coils"/>
    </source>
</evidence>
<sequence length="355" mass="40549">MARKSKRHLVQVRNESPSDLNPQTEPNAILTSASIEESTTGANKRVRSKTRGLNSDKVFAQLGSKIPITITEPDGAPAGPYSSMFGNDLGFIIRTYAPLNVEQWKDINEKDVEKLVTRVISKYDIDMSLPHVHRFVMTKFQKRYCDFRHKLKEYFNKYSTMEEAQKNKPPEVSTQEEWNFLCKHFSTAKFQERSQQNAKNRSGLTYNHKGGSKSFVAHQHEIATITGEKLGPIEQFAELHKNEKNGWDIGAKSKWEEMIAIRAETSTCETKTITDDEIVAKVLGIKSGYIKGCGFGPRPSRSLSKAHVSQHNKELEQIVQSQQEDLDRQRELIKIMEEKQKKFEEFMEKMSSGST</sequence>
<evidence type="ECO:0000313" key="3">
    <source>
        <dbReference type="EMBL" id="PQQ12785.1"/>
    </source>
</evidence>
<name>A0A314YX60_PRUYE</name>
<dbReference type="EMBL" id="PJQY01000331">
    <property type="protein sequence ID" value="PQQ12785.1"/>
    <property type="molecule type" value="Genomic_DNA"/>
</dbReference>
<protein>
    <recommendedName>
        <fullName evidence="5">Transposase, Ptta/En/Spm, plant</fullName>
    </recommendedName>
</protein>
<proteinExistence type="predicted"/>
<dbReference type="PANTHER" id="PTHR33499:SF11">
    <property type="entry name" value="NO APICAL MERISTEM-ASSOCIATED C-TERMINAL DOMAIN-CONTAINING PROTEIN"/>
    <property type="match status" value="1"/>
</dbReference>
<gene>
    <name evidence="3" type="ORF">Pyn_20500</name>
</gene>
<keyword evidence="4" id="KW-1185">Reference proteome</keyword>
<feature type="region of interest" description="Disordered" evidence="2">
    <location>
        <begin position="1"/>
        <end position="49"/>
    </location>
</feature>
<comment type="caution">
    <text evidence="3">The sequence shown here is derived from an EMBL/GenBank/DDBJ whole genome shotgun (WGS) entry which is preliminary data.</text>
</comment>
<organism evidence="3 4">
    <name type="scientific">Prunus yedoensis var. nudiflora</name>
    <dbReference type="NCBI Taxonomy" id="2094558"/>
    <lineage>
        <taxon>Eukaryota</taxon>
        <taxon>Viridiplantae</taxon>
        <taxon>Streptophyta</taxon>
        <taxon>Embryophyta</taxon>
        <taxon>Tracheophyta</taxon>
        <taxon>Spermatophyta</taxon>
        <taxon>Magnoliopsida</taxon>
        <taxon>eudicotyledons</taxon>
        <taxon>Gunneridae</taxon>
        <taxon>Pentapetalae</taxon>
        <taxon>rosids</taxon>
        <taxon>fabids</taxon>
        <taxon>Rosales</taxon>
        <taxon>Rosaceae</taxon>
        <taxon>Amygdaloideae</taxon>
        <taxon>Amygdaleae</taxon>
        <taxon>Prunus</taxon>
    </lineage>
</organism>
<dbReference type="AlphaFoldDB" id="A0A314YX60"/>
<dbReference type="Pfam" id="PF03004">
    <property type="entry name" value="Transposase_24"/>
    <property type="match status" value="1"/>
</dbReference>
<accession>A0A314YX60</accession>
<evidence type="ECO:0000256" key="2">
    <source>
        <dbReference type="SAM" id="MobiDB-lite"/>
    </source>
</evidence>
<dbReference type="STRING" id="2094558.A0A314YX60"/>
<evidence type="ECO:0008006" key="5">
    <source>
        <dbReference type="Google" id="ProtNLM"/>
    </source>
</evidence>
<dbReference type="PANTHER" id="PTHR33499">
    <property type="entry name" value="OS12G0282400 PROTEIN-RELATED"/>
    <property type="match status" value="1"/>
</dbReference>
<dbReference type="OrthoDB" id="1921870at2759"/>
<dbReference type="InterPro" id="IPR004252">
    <property type="entry name" value="Probable_transposase_24"/>
</dbReference>